<dbReference type="RefSeq" id="WP_021298242.1">
    <property type="nucleotide sequence ID" value="NZ_AURB01000180.1"/>
</dbReference>
<dbReference type="Pfam" id="PF00005">
    <property type="entry name" value="ABC_tran"/>
    <property type="match status" value="1"/>
</dbReference>
<dbReference type="EMBL" id="CP080467">
    <property type="protein sequence ID" value="UNO48109.1"/>
    <property type="molecule type" value="Genomic_DNA"/>
</dbReference>
<dbReference type="GO" id="GO:0005524">
    <property type="term" value="F:ATP binding"/>
    <property type="evidence" value="ECO:0007669"/>
    <property type="project" value="UniProtKB-KW"/>
</dbReference>
<keyword evidence="3" id="KW-0547">Nucleotide-binding</keyword>
<keyword evidence="2" id="KW-0813">Transport</keyword>
<evidence type="ECO:0000256" key="3">
    <source>
        <dbReference type="ARBA" id="ARBA00022741"/>
    </source>
</evidence>
<organism evidence="5 6">
    <name type="scientific">Alicyclobacillus acidoterrestris (strain ATCC 49025 / DSM 3922 / CIP 106132 / NCIMB 13137 / GD3B)</name>
    <dbReference type="NCBI Taxonomy" id="1356854"/>
    <lineage>
        <taxon>Bacteria</taxon>
        <taxon>Bacillati</taxon>
        <taxon>Bacillota</taxon>
        <taxon>Bacilli</taxon>
        <taxon>Bacillales</taxon>
        <taxon>Alicyclobacillaceae</taxon>
        <taxon>Alicyclobacillus</taxon>
    </lineage>
</organism>
<dbReference type="GO" id="GO:0016887">
    <property type="term" value="F:ATP hydrolysis activity"/>
    <property type="evidence" value="ECO:0007669"/>
    <property type="project" value="InterPro"/>
</dbReference>
<keyword evidence="6" id="KW-1185">Reference proteome</keyword>
<reference evidence="6" key="1">
    <citation type="journal article" date="2022" name="G3 (Bethesda)">
        <title>Unveiling the complete genome sequence of Alicyclobacillus acidoterrestris DSM 3922T, a taint-producing strain.</title>
        <authorList>
            <person name="Leonardo I.C."/>
            <person name="Barreto Crespo M.T."/>
            <person name="Gaspar F.B."/>
        </authorList>
    </citation>
    <scope>NUCLEOTIDE SEQUENCE [LARGE SCALE GENOMIC DNA]</scope>
    <source>
        <strain evidence="6">DSM 3922</strain>
    </source>
</reference>
<comment type="similarity">
    <text evidence="1">Belongs to the ABC transporter superfamily.</text>
</comment>
<accession>A0A9E6ZRZ3</accession>
<gene>
    <name evidence="5" type="ORF">K1I37_15690</name>
</gene>
<evidence type="ECO:0000256" key="4">
    <source>
        <dbReference type="ARBA" id="ARBA00022840"/>
    </source>
</evidence>
<dbReference type="Gene3D" id="3.40.50.300">
    <property type="entry name" value="P-loop containing nucleotide triphosphate hydrolases"/>
    <property type="match status" value="1"/>
</dbReference>
<dbReference type="AlphaFoldDB" id="T0BE34"/>
<keyword evidence="4 5" id="KW-0067">ATP-binding</keyword>
<dbReference type="PANTHER" id="PTHR43335">
    <property type="entry name" value="ABC TRANSPORTER, ATP-BINDING PROTEIN"/>
    <property type="match status" value="1"/>
</dbReference>
<evidence type="ECO:0000256" key="1">
    <source>
        <dbReference type="ARBA" id="ARBA00005417"/>
    </source>
</evidence>
<dbReference type="SMART" id="SM00382">
    <property type="entry name" value="AAA"/>
    <property type="match status" value="1"/>
</dbReference>
<dbReference type="OrthoDB" id="2290519at2"/>
<dbReference type="KEGG" id="aaco:K1I37_15690"/>
<dbReference type="InterPro" id="IPR027417">
    <property type="entry name" value="P-loop_NTPase"/>
</dbReference>
<accession>T0BE34</accession>
<protein>
    <submittedName>
        <fullName evidence="5">ABC transporter ATP-binding protein</fullName>
    </submittedName>
</protein>
<evidence type="ECO:0000313" key="6">
    <source>
        <dbReference type="Proteomes" id="UP000829401"/>
    </source>
</evidence>
<proteinExistence type="inferred from homology"/>
<dbReference type="eggNOG" id="COG1131">
    <property type="taxonomic scope" value="Bacteria"/>
</dbReference>
<evidence type="ECO:0000256" key="2">
    <source>
        <dbReference type="ARBA" id="ARBA00022448"/>
    </source>
</evidence>
<dbReference type="STRING" id="1356854.N007_15365"/>
<dbReference type="SUPFAM" id="SSF52540">
    <property type="entry name" value="P-loop containing nucleoside triphosphate hydrolases"/>
    <property type="match status" value="1"/>
</dbReference>
<dbReference type="PROSITE" id="PS50893">
    <property type="entry name" value="ABC_TRANSPORTER_2"/>
    <property type="match status" value="1"/>
</dbReference>
<dbReference type="InterPro" id="IPR003439">
    <property type="entry name" value="ABC_transporter-like_ATP-bd"/>
</dbReference>
<name>T0BE34_ALIAG</name>
<sequence>MILTQNLVKRYGKMVAVNEMNLSVERGTVFGLVGENGAGKTSTLSMLATLSTPTDGYAYINGYEVSRNPREVRRSIGYMPDSFGVYDELTVMEYLRFFADCYDVDRRLVRSRAEELLERVRLTDKRNTYVNALSRGMQQRLEIARCLMHDPEVLILDEPSSGLDPRSRLEMRAVLQGLRDMGKTIVISTHILHELAEVADEIGILRKGELVAVAAIQVMLQHSNAYRTLVLCSQGDDDAMTRVLAEDKQVLQVERGRTGIEVLYAGTHTQQAALLTRLVEAGVRLTQFTEKPTDIEDLFLRLSAVQEGM</sequence>
<dbReference type="InterPro" id="IPR003593">
    <property type="entry name" value="AAA+_ATPase"/>
</dbReference>
<dbReference type="PANTHER" id="PTHR43335:SF3">
    <property type="entry name" value="ABC TRANSPORTER"/>
    <property type="match status" value="1"/>
</dbReference>
<evidence type="ECO:0000313" key="5">
    <source>
        <dbReference type="EMBL" id="UNO48109.1"/>
    </source>
</evidence>
<dbReference type="Proteomes" id="UP000829401">
    <property type="component" value="Chromosome"/>
</dbReference>
<dbReference type="CDD" id="cd03230">
    <property type="entry name" value="ABC_DR_subfamily_A"/>
    <property type="match status" value="1"/>
</dbReference>